<dbReference type="EnsemblPlants" id="EMT09530">
    <property type="protein sequence ID" value="EMT09530"/>
    <property type="gene ID" value="F775_23033"/>
</dbReference>
<dbReference type="InterPro" id="IPR050365">
    <property type="entry name" value="TIM50"/>
</dbReference>
<dbReference type="FunFam" id="3.40.50.1000:FF:000015">
    <property type="entry name" value="CTD small phosphatase-like protein 2"/>
    <property type="match status" value="1"/>
</dbReference>
<dbReference type="ExpressionAtlas" id="M8B7A6">
    <property type="expression patterns" value="baseline"/>
</dbReference>
<dbReference type="AlphaFoldDB" id="M8B7A6"/>
<keyword evidence="2" id="KW-0904">Protein phosphatase</keyword>
<dbReference type="NCBIfam" id="TIGR02251">
    <property type="entry name" value="HIF-SF_euk"/>
    <property type="match status" value="1"/>
</dbReference>
<accession>M8B7A6</accession>
<dbReference type="InterPro" id="IPR004274">
    <property type="entry name" value="FCP1_dom"/>
</dbReference>
<dbReference type="PANTHER" id="PTHR12210">
    <property type="entry name" value="DULLARD PROTEIN PHOSPHATASE"/>
    <property type="match status" value="1"/>
</dbReference>
<evidence type="ECO:0000313" key="5">
    <source>
        <dbReference type="EnsemblPlants" id="EMT09530"/>
    </source>
</evidence>
<dbReference type="Pfam" id="PF03031">
    <property type="entry name" value="NIF"/>
    <property type="match status" value="1"/>
</dbReference>
<name>M8B7A6_AEGTA</name>
<sequence length="402" mass="43923">MANQVASEVIEIMEDDDSVGEECWDLLEVIRSFAFQDLTPASTSSPHFQASSEFNVEDYVNEGGDGILAAPSFFADGDGILAAPNHTMINSNEKTQDPGQSCSLLSSSPTEDSPLYMLATSDGALSNIYAMDDLTAMSGSHGVLPSIQENVGASSIAFAGTTADMCFVNNPQSQFLGQPSTCSSPEIIDLTEMDDMDETDDVPMELAPIPELDVLTDIDQTDDVPMLLPRKNVTLALDLDGTLIHSARCDHGADFSFPMRRGEEEYTVYVKKRPHVDAFLEEAAHMFELVVFTASTSSYANQVINALDPENRLISRRFFRESCVSVDGSYQKDLTIIEADLAKVAIVDNTPEVFQQQVNNGIPIKSWSSDRFDISLLELIPFLETIADADDVRPIIANKFAN</sequence>
<evidence type="ECO:0000256" key="3">
    <source>
        <dbReference type="ARBA" id="ARBA00037324"/>
    </source>
</evidence>
<dbReference type="CDD" id="cd07521">
    <property type="entry name" value="HAD_FCP1-like"/>
    <property type="match status" value="1"/>
</dbReference>
<dbReference type="InterPro" id="IPR023214">
    <property type="entry name" value="HAD_sf"/>
</dbReference>
<comment type="function">
    <text evidence="3">Probable phosphatase.</text>
</comment>
<reference evidence="5" key="1">
    <citation type="submission" date="2015-06" db="UniProtKB">
        <authorList>
            <consortium name="EnsemblPlants"/>
        </authorList>
    </citation>
    <scope>IDENTIFICATION</scope>
</reference>
<protein>
    <submittedName>
        <fullName evidence="5">CTD small phosphatase-like protein 2</fullName>
    </submittedName>
</protein>
<dbReference type="SMART" id="SM00577">
    <property type="entry name" value="CPDc"/>
    <property type="match status" value="1"/>
</dbReference>
<evidence type="ECO:0000256" key="2">
    <source>
        <dbReference type="ARBA" id="ARBA00022912"/>
    </source>
</evidence>
<dbReference type="SUPFAM" id="SSF56784">
    <property type="entry name" value="HAD-like"/>
    <property type="match status" value="1"/>
</dbReference>
<proteinExistence type="inferred from homology"/>
<dbReference type="Gene3D" id="3.40.50.1000">
    <property type="entry name" value="HAD superfamily/HAD-like"/>
    <property type="match status" value="1"/>
</dbReference>
<evidence type="ECO:0000256" key="1">
    <source>
        <dbReference type="ARBA" id="ARBA00022801"/>
    </source>
</evidence>
<comment type="similarity">
    <text evidence="4">Belongs to the CTDSPL2 family.</text>
</comment>
<keyword evidence="1" id="KW-0378">Hydrolase</keyword>
<dbReference type="GO" id="GO:0005634">
    <property type="term" value="C:nucleus"/>
    <property type="evidence" value="ECO:0007669"/>
    <property type="project" value="UniProtKB-ARBA"/>
</dbReference>
<dbReference type="InterPro" id="IPR036412">
    <property type="entry name" value="HAD-like_sf"/>
</dbReference>
<dbReference type="InterPro" id="IPR011948">
    <property type="entry name" value="Dullard_phosphatase"/>
</dbReference>
<organism evidence="5">
    <name type="scientific">Aegilops tauschii</name>
    <name type="common">Tausch's goatgrass</name>
    <name type="synonym">Aegilops squarrosa</name>
    <dbReference type="NCBI Taxonomy" id="37682"/>
    <lineage>
        <taxon>Eukaryota</taxon>
        <taxon>Viridiplantae</taxon>
        <taxon>Streptophyta</taxon>
        <taxon>Embryophyta</taxon>
        <taxon>Tracheophyta</taxon>
        <taxon>Spermatophyta</taxon>
        <taxon>Magnoliopsida</taxon>
        <taxon>Liliopsida</taxon>
        <taxon>Poales</taxon>
        <taxon>Poaceae</taxon>
        <taxon>BOP clade</taxon>
        <taxon>Pooideae</taxon>
        <taxon>Triticodae</taxon>
        <taxon>Triticeae</taxon>
        <taxon>Triticinae</taxon>
        <taxon>Aegilops</taxon>
    </lineage>
</organism>
<dbReference type="PROSITE" id="PS50969">
    <property type="entry name" value="FCP1"/>
    <property type="match status" value="1"/>
</dbReference>
<evidence type="ECO:0000256" key="4">
    <source>
        <dbReference type="ARBA" id="ARBA00038355"/>
    </source>
</evidence>
<dbReference type="GO" id="GO:0004721">
    <property type="term" value="F:phosphoprotein phosphatase activity"/>
    <property type="evidence" value="ECO:0007669"/>
    <property type="project" value="UniProtKB-KW"/>
</dbReference>